<accession>A0A3P7M5D0</accession>
<dbReference type="AlphaFoldDB" id="A0A3P7M5D0"/>
<dbReference type="Gene3D" id="1.10.640.10">
    <property type="entry name" value="Haem peroxidase domain superfamily, animal type"/>
    <property type="match status" value="1"/>
</dbReference>
<dbReference type="EMBL" id="UYRX01001540">
    <property type="protein sequence ID" value="VDM91555.1"/>
    <property type="molecule type" value="Genomic_DNA"/>
</dbReference>
<dbReference type="Pfam" id="PF03098">
    <property type="entry name" value="An_peroxidase"/>
    <property type="match status" value="1"/>
</dbReference>
<keyword evidence="1" id="KW-0560">Oxidoreductase</keyword>
<dbReference type="InterPro" id="IPR010255">
    <property type="entry name" value="Haem_peroxidase_sf"/>
</dbReference>
<dbReference type="SUPFAM" id="SSF48113">
    <property type="entry name" value="Heme-dependent peroxidases"/>
    <property type="match status" value="1"/>
</dbReference>
<organism evidence="3 4">
    <name type="scientific">Litomosoides sigmodontis</name>
    <name type="common">Filarial nematode worm</name>
    <dbReference type="NCBI Taxonomy" id="42156"/>
    <lineage>
        <taxon>Eukaryota</taxon>
        <taxon>Metazoa</taxon>
        <taxon>Ecdysozoa</taxon>
        <taxon>Nematoda</taxon>
        <taxon>Chromadorea</taxon>
        <taxon>Rhabditida</taxon>
        <taxon>Spirurina</taxon>
        <taxon>Spiruromorpha</taxon>
        <taxon>Filarioidea</taxon>
        <taxon>Onchocercidae</taxon>
        <taxon>Litomosoides</taxon>
    </lineage>
</organism>
<dbReference type="InterPro" id="IPR019791">
    <property type="entry name" value="Haem_peroxidase_animal"/>
</dbReference>
<feature type="compositionally biased region" description="Polar residues" evidence="2">
    <location>
        <begin position="10"/>
        <end position="19"/>
    </location>
</feature>
<dbReference type="GO" id="GO:0020037">
    <property type="term" value="F:heme binding"/>
    <property type="evidence" value="ECO:0007669"/>
    <property type="project" value="InterPro"/>
</dbReference>
<evidence type="ECO:0000313" key="3">
    <source>
        <dbReference type="EMBL" id="VDM91555.1"/>
    </source>
</evidence>
<evidence type="ECO:0000313" key="4">
    <source>
        <dbReference type="Proteomes" id="UP000277928"/>
    </source>
</evidence>
<dbReference type="GO" id="GO:0006979">
    <property type="term" value="P:response to oxidative stress"/>
    <property type="evidence" value="ECO:0007669"/>
    <property type="project" value="InterPro"/>
</dbReference>
<dbReference type="Proteomes" id="UP000277928">
    <property type="component" value="Unassembled WGS sequence"/>
</dbReference>
<protein>
    <submittedName>
        <fullName evidence="3">Uncharacterized protein</fullName>
    </submittedName>
</protein>
<dbReference type="PANTHER" id="PTHR11475:SF85">
    <property type="entry name" value="SHKT DOMAIN-CONTAINING PROTEIN"/>
    <property type="match status" value="1"/>
</dbReference>
<gene>
    <name evidence="3" type="ORF">NLS_LOCUS9367</name>
</gene>
<proteinExistence type="predicted"/>
<name>A0A3P7M5D0_LITSI</name>
<dbReference type="OrthoDB" id="5860162at2759"/>
<keyword evidence="1" id="KW-0575">Peroxidase</keyword>
<sequence>MAMIFMPSGNHPQLQNDPSRVNLHSKPKSTTVGKLTALDRCRQIQANPSSAAEILLRERLIFSVEDLSGRRGLTQEEVVRSNIAFACVPRLDEAECQRSLCYNLYYRTMDGTCNNLLQPLRGAAFRPYNRLLMPEYDNKLSEPVG</sequence>
<dbReference type="GO" id="GO:0004601">
    <property type="term" value="F:peroxidase activity"/>
    <property type="evidence" value="ECO:0007669"/>
    <property type="project" value="UniProtKB-KW"/>
</dbReference>
<evidence type="ECO:0000256" key="1">
    <source>
        <dbReference type="ARBA" id="ARBA00022559"/>
    </source>
</evidence>
<evidence type="ECO:0000256" key="2">
    <source>
        <dbReference type="SAM" id="MobiDB-lite"/>
    </source>
</evidence>
<dbReference type="GO" id="GO:0005615">
    <property type="term" value="C:extracellular space"/>
    <property type="evidence" value="ECO:0007669"/>
    <property type="project" value="TreeGrafter"/>
</dbReference>
<dbReference type="PROSITE" id="PS50292">
    <property type="entry name" value="PEROXIDASE_3"/>
    <property type="match status" value="1"/>
</dbReference>
<dbReference type="STRING" id="42156.A0A3P7M5D0"/>
<dbReference type="PANTHER" id="PTHR11475">
    <property type="entry name" value="OXIDASE/PEROXIDASE"/>
    <property type="match status" value="1"/>
</dbReference>
<dbReference type="InterPro" id="IPR037120">
    <property type="entry name" value="Haem_peroxidase_sf_animal"/>
</dbReference>
<dbReference type="OMA" id="CRQIQAN"/>
<keyword evidence="4" id="KW-1185">Reference proteome</keyword>
<feature type="region of interest" description="Disordered" evidence="2">
    <location>
        <begin position="1"/>
        <end position="20"/>
    </location>
</feature>
<reference evidence="3 4" key="1">
    <citation type="submission" date="2018-08" db="EMBL/GenBank/DDBJ databases">
        <authorList>
            <person name="Laetsch R D."/>
            <person name="Stevens L."/>
            <person name="Kumar S."/>
            <person name="Blaxter L. M."/>
        </authorList>
    </citation>
    <scope>NUCLEOTIDE SEQUENCE [LARGE SCALE GENOMIC DNA]</scope>
</reference>